<dbReference type="PANTHER" id="PTHR33048:SF147">
    <property type="entry name" value="INTEGRAL MEMBRANE PROTEIN"/>
    <property type="match status" value="1"/>
</dbReference>
<evidence type="ECO:0000259" key="7">
    <source>
        <dbReference type="Pfam" id="PF20684"/>
    </source>
</evidence>
<dbReference type="GO" id="GO:0016020">
    <property type="term" value="C:membrane"/>
    <property type="evidence" value="ECO:0007669"/>
    <property type="project" value="UniProtKB-SubCell"/>
</dbReference>
<protein>
    <recommendedName>
        <fullName evidence="7">Rhodopsin domain-containing protein</fullName>
    </recommendedName>
</protein>
<name>A0A6A5YGV6_9PLEO</name>
<dbReference type="AlphaFoldDB" id="A0A6A5YGV6"/>
<evidence type="ECO:0000256" key="4">
    <source>
        <dbReference type="ARBA" id="ARBA00023136"/>
    </source>
</evidence>
<dbReference type="Proteomes" id="UP000799770">
    <property type="component" value="Unassembled WGS sequence"/>
</dbReference>
<feature type="transmembrane region" description="Helical" evidence="6">
    <location>
        <begin position="254"/>
        <end position="276"/>
    </location>
</feature>
<dbReference type="InterPro" id="IPR052337">
    <property type="entry name" value="SAT4-like"/>
</dbReference>
<feature type="transmembrane region" description="Helical" evidence="6">
    <location>
        <begin position="96"/>
        <end position="118"/>
    </location>
</feature>
<evidence type="ECO:0000256" key="5">
    <source>
        <dbReference type="ARBA" id="ARBA00038359"/>
    </source>
</evidence>
<feature type="transmembrane region" description="Helical" evidence="6">
    <location>
        <begin position="130"/>
        <end position="152"/>
    </location>
</feature>
<gene>
    <name evidence="8" type="ORF">BDV96DRAFT_508269</name>
</gene>
<proteinExistence type="inferred from homology"/>
<accession>A0A6A5YGV6</accession>
<feature type="domain" description="Rhodopsin" evidence="7">
    <location>
        <begin position="41"/>
        <end position="277"/>
    </location>
</feature>
<feature type="transmembrane region" description="Helical" evidence="6">
    <location>
        <begin position="212"/>
        <end position="234"/>
    </location>
</feature>
<dbReference type="OrthoDB" id="5417887at2759"/>
<feature type="transmembrane region" description="Helical" evidence="6">
    <location>
        <begin position="26"/>
        <end position="45"/>
    </location>
</feature>
<evidence type="ECO:0000256" key="6">
    <source>
        <dbReference type="SAM" id="Phobius"/>
    </source>
</evidence>
<dbReference type="PANTHER" id="PTHR33048">
    <property type="entry name" value="PTH11-LIKE INTEGRAL MEMBRANE PROTEIN (AFU_ORTHOLOGUE AFUA_5G11245)"/>
    <property type="match status" value="1"/>
</dbReference>
<reference evidence="8" key="1">
    <citation type="journal article" date="2020" name="Stud. Mycol.">
        <title>101 Dothideomycetes genomes: a test case for predicting lifestyles and emergence of pathogens.</title>
        <authorList>
            <person name="Haridas S."/>
            <person name="Albert R."/>
            <person name="Binder M."/>
            <person name="Bloem J."/>
            <person name="Labutti K."/>
            <person name="Salamov A."/>
            <person name="Andreopoulos B."/>
            <person name="Baker S."/>
            <person name="Barry K."/>
            <person name="Bills G."/>
            <person name="Bluhm B."/>
            <person name="Cannon C."/>
            <person name="Castanera R."/>
            <person name="Culley D."/>
            <person name="Daum C."/>
            <person name="Ezra D."/>
            <person name="Gonzalez J."/>
            <person name="Henrissat B."/>
            <person name="Kuo A."/>
            <person name="Liang C."/>
            <person name="Lipzen A."/>
            <person name="Lutzoni F."/>
            <person name="Magnuson J."/>
            <person name="Mondo S."/>
            <person name="Nolan M."/>
            <person name="Ohm R."/>
            <person name="Pangilinan J."/>
            <person name="Park H.-J."/>
            <person name="Ramirez L."/>
            <person name="Alfaro M."/>
            <person name="Sun H."/>
            <person name="Tritt A."/>
            <person name="Yoshinaga Y."/>
            <person name="Zwiers L.-H."/>
            <person name="Turgeon B."/>
            <person name="Goodwin S."/>
            <person name="Spatafora J."/>
            <person name="Crous P."/>
            <person name="Grigoriev I."/>
        </authorList>
    </citation>
    <scope>NUCLEOTIDE SEQUENCE</scope>
    <source>
        <strain evidence="8">CBS 627.86</strain>
    </source>
</reference>
<comment type="subcellular location">
    <subcellularLocation>
        <location evidence="1">Membrane</location>
        <topology evidence="1">Multi-pass membrane protein</topology>
    </subcellularLocation>
</comment>
<dbReference type="Pfam" id="PF20684">
    <property type="entry name" value="Fung_rhodopsin"/>
    <property type="match status" value="1"/>
</dbReference>
<dbReference type="InterPro" id="IPR049326">
    <property type="entry name" value="Rhodopsin_dom_fungi"/>
</dbReference>
<organism evidence="8 9">
    <name type="scientific">Lophiotrema nucula</name>
    <dbReference type="NCBI Taxonomy" id="690887"/>
    <lineage>
        <taxon>Eukaryota</taxon>
        <taxon>Fungi</taxon>
        <taxon>Dikarya</taxon>
        <taxon>Ascomycota</taxon>
        <taxon>Pezizomycotina</taxon>
        <taxon>Dothideomycetes</taxon>
        <taxon>Pleosporomycetidae</taxon>
        <taxon>Pleosporales</taxon>
        <taxon>Lophiotremataceae</taxon>
        <taxon>Lophiotrema</taxon>
    </lineage>
</organism>
<sequence length="365" mass="42264">MALRIRDDDGADSVVTYVNPSKELNAGLWSLFAGATVLLGLRVWVKLTRRHGLWYDDYILIASWFVLMANDALISYEYSHGYVTQNGATWDDKMHILINISSCGTLIGQAWSKTAFGVTLLKLTNRWQQYFIWFCIITMNAYMVAKCVLQWAKICGKKDYEVWYRLDVCLNSKFRDDFKEGGQIYNIIMDFIFAVFPWLITWKLDMRKNEKIGLCVTMSLGMIVAIETAVRVSWKDEGNKRDPYYYWRNGVSNVWYSSEVAGTIMVQCIPVLRPFLRDVHHSLTSKRLPSTADDNTRRSRTWASKNRVSAAFSKRSSKPPELSINQDAMEGLNFGYNETKISAGIELRRISEDHDEEKRLEWIKQ</sequence>
<evidence type="ECO:0000256" key="3">
    <source>
        <dbReference type="ARBA" id="ARBA00022989"/>
    </source>
</evidence>
<evidence type="ECO:0000313" key="9">
    <source>
        <dbReference type="Proteomes" id="UP000799770"/>
    </source>
</evidence>
<keyword evidence="3 6" id="KW-1133">Transmembrane helix</keyword>
<comment type="similarity">
    <text evidence="5">Belongs to the SAT4 family.</text>
</comment>
<evidence type="ECO:0000313" key="8">
    <source>
        <dbReference type="EMBL" id="KAF2106190.1"/>
    </source>
</evidence>
<evidence type="ECO:0000256" key="1">
    <source>
        <dbReference type="ARBA" id="ARBA00004141"/>
    </source>
</evidence>
<evidence type="ECO:0000256" key="2">
    <source>
        <dbReference type="ARBA" id="ARBA00022692"/>
    </source>
</evidence>
<keyword evidence="9" id="KW-1185">Reference proteome</keyword>
<keyword evidence="2 6" id="KW-0812">Transmembrane</keyword>
<dbReference type="EMBL" id="ML977365">
    <property type="protein sequence ID" value="KAF2106190.1"/>
    <property type="molecule type" value="Genomic_DNA"/>
</dbReference>
<keyword evidence="4 6" id="KW-0472">Membrane</keyword>
<feature type="transmembrane region" description="Helical" evidence="6">
    <location>
        <begin position="57"/>
        <end position="76"/>
    </location>
</feature>
<feature type="transmembrane region" description="Helical" evidence="6">
    <location>
        <begin position="183"/>
        <end position="200"/>
    </location>
</feature>